<dbReference type="EMBL" id="JAPQKT010000010">
    <property type="protein sequence ID" value="KAJ5217709.1"/>
    <property type="molecule type" value="Genomic_DNA"/>
</dbReference>
<organism evidence="3 4">
    <name type="scientific">Penicillium citrinum</name>
    <dbReference type="NCBI Taxonomy" id="5077"/>
    <lineage>
        <taxon>Eukaryota</taxon>
        <taxon>Fungi</taxon>
        <taxon>Dikarya</taxon>
        <taxon>Ascomycota</taxon>
        <taxon>Pezizomycotina</taxon>
        <taxon>Eurotiomycetes</taxon>
        <taxon>Eurotiomycetidae</taxon>
        <taxon>Eurotiales</taxon>
        <taxon>Aspergillaceae</taxon>
        <taxon>Penicillium</taxon>
    </lineage>
</organism>
<keyword evidence="2" id="KW-1133">Transmembrane helix</keyword>
<proteinExistence type="predicted"/>
<keyword evidence="2" id="KW-0472">Membrane</keyword>
<feature type="compositionally biased region" description="Polar residues" evidence="1">
    <location>
        <begin position="94"/>
        <end position="119"/>
    </location>
</feature>
<sequence>MVETTPGVPGAGPNVTSDSSSKPASPTVTSDASSTTPSPPTGETGVPESTTPLTTPAGATTTATATATGISGSSTTNLSYTTSSTTAESSHSTNIGPSVTANSTTHQKPTTTSSPNNKDVSTGALAGSIVGAFLGGCLLAFLLAFLYFRKRKQKRDTAASSQDSYLSSSNPKSQSGSLVHRQYESAASCKANDATKLPVAVGTTIPSRYLPPPADDGMVAMKTQTLFDQIALHVENFYVRLPSNPSFQSDTAADITQYDSSLAPTSLLSLLSNSKTQRAGLTHALAFNILEAIRPGSETNTLLPACFRWGPEQLVRGVSDPDLDNAIFNWRMSISHLNARSSDLLNRNPSAITSLAQNFTSKFSPYKNPEFSGSDAVTHLTSVVKAASDYGSWLFAQPCLFEFHWKARNADFTHDQIIIFPMVVKTCDEHGRRLEIPQTIVEAQVMQI</sequence>
<dbReference type="OrthoDB" id="5421765at2759"/>
<feature type="transmembrane region" description="Helical" evidence="2">
    <location>
        <begin position="124"/>
        <end position="148"/>
    </location>
</feature>
<evidence type="ECO:0000256" key="2">
    <source>
        <dbReference type="SAM" id="Phobius"/>
    </source>
</evidence>
<reference evidence="3" key="1">
    <citation type="submission" date="2022-11" db="EMBL/GenBank/DDBJ databases">
        <authorList>
            <person name="Petersen C."/>
        </authorList>
    </citation>
    <scope>NUCLEOTIDE SEQUENCE</scope>
    <source>
        <strain evidence="3">IBT 23319</strain>
    </source>
</reference>
<evidence type="ECO:0000313" key="4">
    <source>
        <dbReference type="Proteomes" id="UP001147733"/>
    </source>
</evidence>
<dbReference type="GeneID" id="81389406"/>
<gene>
    <name evidence="3" type="ORF">N7469_011334</name>
</gene>
<dbReference type="AlphaFoldDB" id="A0A9W9ND99"/>
<feature type="region of interest" description="Disordered" evidence="1">
    <location>
        <begin position="1"/>
        <end position="119"/>
    </location>
</feature>
<keyword evidence="2" id="KW-0812">Transmembrane</keyword>
<feature type="compositionally biased region" description="Low complexity" evidence="1">
    <location>
        <begin position="23"/>
        <end position="93"/>
    </location>
</feature>
<name>A0A9W9ND99_PENCI</name>
<protein>
    <submittedName>
        <fullName evidence="3">Uncharacterized protein</fullName>
    </submittedName>
</protein>
<accession>A0A9W9ND99</accession>
<keyword evidence="4" id="KW-1185">Reference proteome</keyword>
<reference evidence="3" key="2">
    <citation type="journal article" date="2023" name="IMA Fungus">
        <title>Comparative genomic study of the Penicillium genus elucidates a diverse pangenome and 15 lateral gene transfer events.</title>
        <authorList>
            <person name="Petersen C."/>
            <person name="Sorensen T."/>
            <person name="Nielsen M.R."/>
            <person name="Sondergaard T.E."/>
            <person name="Sorensen J.L."/>
            <person name="Fitzpatrick D.A."/>
            <person name="Frisvad J.C."/>
            <person name="Nielsen K.L."/>
        </authorList>
    </citation>
    <scope>NUCLEOTIDE SEQUENCE</scope>
    <source>
        <strain evidence="3">IBT 23319</strain>
    </source>
</reference>
<feature type="region of interest" description="Disordered" evidence="1">
    <location>
        <begin position="158"/>
        <end position="181"/>
    </location>
</feature>
<dbReference type="Proteomes" id="UP001147733">
    <property type="component" value="Unassembled WGS sequence"/>
</dbReference>
<evidence type="ECO:0000256" key="1">
    <source>
        <dbReference type="SAM" id="MobiDB-lite"/>
    </source>
</evidence>
<evidence type="ECO:0000313" key="3">
    <source>
        <dbReference type="EMBL" id="KAJ5217709.1"/>
    </source>
</evidence>
<dbReference type="RefSeq" id="XP_056495303.1">
    <property type="nucleotide sequence ID" value="XM_056650239.1"/>
</dbReference>
<comment type="caution">
    <text evidence="3">The sequence shown here is derived from an EMBL/GenBank/DDBJ whole genome shotgun (WGS) entry which is preliminary data.</text>
</comment>
<feature type="compositionally biased region" description="Low complexity" evidence="1">
    <location>
        <begin position="160"/>
        <end position="169"/>
    </location>
</feature>